<dbReference type="AlphaFoldDB" id="A0A1B8SK90"/>
<comment type="caution">
    <text evidence="2">The sequence shown here is derived from an EMBL/GenBank/DDBJ whole genome shotgun (WGS) entry which is preliminary data.</text>
</comment>
<dbReference type="EMBL" id="LFOE01000003">
    <property type="protein sequence ID" value="OBY33156.1"/>
    <property type="molecule type" value="Genomic_DNA"/>
</dbReference>
<dbReference type="InterPro" id="IPR015330">
    <property type="entry name" value="DNA_primase/pol_bifunc_N"/>
</dbReference>
<reference evidence="2 3" key="1">
    <citation type="submission" date="2015-06" db="EMBL/GenBank/DDBJ databases">
        <title>Genome sequence of Mycobacterium kumamotonense strain Roo.</title>
        <authorList>
            <person name="Greninger A.L."/>
            <person name="Cunningham G."/>
            <person name="Miller S."/>
        </authorList>
    </citation>
    <scope>NUCLEOTIDE SEQUENCE [LARGE SCALE GENOMIC DNA]</scope>
    <source>
        <strain evidence="2 3">Roo</strain>
    </source>
</reference>
<organism evidence="2 3">
    <name type="scientific">Mycolicibacter kumamotonensis</name>
    <dbReference type="NCBI Taxonomy" id="354243"/>
    <lineage>
        <taxon>Bacteria</taxon>
        <taxon>Bacillati</taxon>
        <taxon>Actinomycetota</taxon>
        <taxon>Actinomycetes</taxon>
        <taxon>Mycobacteriales</taxon>
        <taxon>Mycobacteriaceae</taxon>
        <taxon>Mycolicibacter</taxon>
    </lineage>
</organism>
<evidence type="ECO:0000313" key="2">
    <source>
        <dbReference type="EMBL" id="OBY33156.1"/>
    </source>
</evidence>
<feature type="domain" description="DNA primase/polymerase bifunctional N-terminal" evidence="1">
    <location>
        <begin position="5"/>
        <end position="149"/>
    </location>
</feature>
<proteinExistence type="predicted"/>
<evidence type="ECO:0000313" key="3">
    <source>
        <dbReference type="Proteomes" id="UP000092668"/>
    </source>
</evidence>
<accession>A0A1B8SK90</accession>
<evidence type="ECO:0000259" key="1">
    <source>
        <dbReference type="SMART" id="SM00943"/>
    </source>
</evidence>
<dbReference type="SUPFAM" id="SSF56747">
    <property type="entry name" value="Prim-pol domain"/>
    <property type="match status" value="1"/>
</dbReference>
<protein>
    <recommendedName>
        <fullName evidence="1">DNA primase/polymerase bifunctional N-terminal domain-containing protein</fullName>
    </recommendedName>
</protein>
<dbReference type="SMART" id="SM00943">
    <property type="entry name" value="Prim-Pol"/>
    <property type="match status" value="1"/>
</dbReference>
<name>A0A1B8SK90_9MYCO</name>
<gene>
    <name evidence="2" type="ORF">ACT18_04570</name>
</gene>
<keyword evidence="3" id="KW-1185">Reference proteome</keyword>
<sequence length="239" mass="26110">MIDSALAYAARGYEVLPLRGKTPLTGQGFYDATTDAQVIEYWWDKWPDANIGCRPPEPAIIFDVDPRNGGSLAALGDYPETRTARTGSGGWHVWFGARGKFRSTLLGADGIDIKTQHGLIAMPPSIHPTTGRPYVWEIGNPVAALPEHLISRVVKPPRRRSPAFTGKGKMTDTQLAGIIRTMEDATVDRNNTLLWCACRLFEHDAGPDAFIQLEMAASYTGLGDDEITRTIESAAKQVA</sequence>
<dbReference type="CDD" id="cd04859">
    <property type="entry name" value="Prim_Pol"/>
    <property type="match status" value="1"/>
</dbReference>
<dbReference type="Pfam" id="PF09250">
    <property type="entry name" value="Prim-Pol"/>
    <property type="match status" value="1"/>
</dbReference>
<dbReference type="Proteomes" id="UP000092668">
    <property type="component" value="Unassembled WGS sequence"/>
</dbReference>